<feature type="transmembrane region" description="Helical" evidence="7">
    <location>
        <begin position="129"/>
        <end position="155"/>
    </location>
</feature>
<dbReference type="KEGG" id="sutt:SUTMEG_14310"/>
<protein>
    <submittedName>
        <fullName evidence="9">Cytochrome C biogenesis protein CcdA</fullName>
    </submittedName>
</protein>
<dbReference type="InterPro" id="IPR051790">
    <property type="entry name" value="Cytochrome_c-biogenesis_DsbD"/>
</dbReference>
<dbReference type="RefSeq" id="WP_120177141.1">
    <property type="nucleotide sequence ID" value="NZ_AP018786.1"/>
</dbReference>
<keyword evidence="4" id="KW-0201">Cytochrome c-type biogenesis</keyword>
<feature type="transmembrane region" description="Helical" evidence="7">
    <location>
        <begin position="167"/>
        <end position="188"/>
    </location>
</feature>
<dbReference type="PANTHER" id="PTHR31272:SF6">
    <property type="entry name" value="CYTOCHROME C-TYPE BIOGENESIS CCDA-LIKE CHLOROPLASTIC PROTEIN"/>
    <property type="match status" value="1"/>
</dbReference>
<evidence type="ECO:0000256" key="5">
    <source>
        <dbReference type="ARBA" id="ARBA00022989"/>
    </source>
</evidence>
<feature type="transmembrane region" description="Helical" evidence="7">
    <location>
        <begin position="95"/>
        <end position="117"/>
    </location>
</feature>
<keyword evidence="6 7" id="KW-0472">Membrane</keyword>
<name>A0A2Z6ICA9_9BURK</name>
<evidence type="ECO:0000313" key="10">
    <source>
        <dbReference type="Proteomes" id="UP000271003"/>
    </source>
</evidence>
<reference evidence="9 10" key="1">
    <citation type="journal article" date="2018" name="Int. J. Syst. Evol. Microbiol.">
        <title>Mesosutterella multiformis gen. nov., sp. nov., a member of the family Sutterellaceae and Sutterella megalosphaeroides sp. nov., isolated from human faeces.</title>
        <authorList>
            <person name="Sakamoto M."/>
            <person name="Ikeyama N."/>
            <person name="Kunihiro T."/>
            <person name="Iino T."/>
            <person name="Yuki M."/>
            <person name="Ohkuma M."/>
        </authorList>
    </citation>
    <scope>NUCLEOTIDE SEQUENCE [LARGE SCALE GENOMIC DNA]</scope>
    <source>
        <strain evidence="9 10">6FBBBH3</strain>
    </source>
</reference>
<dbReference type="EMBL" id="AP018786">
    <property type="protein sequence ID" value="BBF23540.1"/>
    <property type="molecule type" value="Genomic_DNA"/>
</dbReference>
<keyword evidence="3 7" id="KW-0812">Transmembrane</keyword>
<proteinExistence type="inferred from homology"/>
<dbReference type="GO" id="GO:0017004">
    <property type="term" value="P:cytochrome complex assembly"/>
    <property type="evidence" value="ECO:0007669"/>
    <property type="project" value="UniProtKB-KW"/>
</dbReference>
<dbReference type="OrthoDB" id="9803065at2"/>
<evidence type="ECO:0000256" key="3">
    <source>
        <dbReference type="ARBA" id="ARBA00022692"/>
    </source>
</evidence>
<keyword evidence="5 7" id="KW-1133">Transmembrane helix</keyword>
<evidence type="ECO:0000256" key="7">
    <source>
        <dbReference type="SAM" id="Phobius"/>
    </source>
</evidence>
<accession>A0A2Z6ICA9</accession>
<evidence type="ECO:0000256" key="2">
    <source>
        <dbReference type="ARBA" id="ARBA00006143"/>
    </source>
</evidence>
<gene>
    <name evidence="9" type="primary">ccdA</name>
    <name evidence="9" type="ORF">SUTMEG_14310</name>
</gene>
<organism evidence="9 10">
    <name type="scientific">Sutterella megalosphaeroides</name>
    <dbReference type="NCBI Taxonomy" id="2494234"/>
    <lineage>
        <taxon>Bacteria</taxon>
        <taxon>Pseudomonadati</taxon>
        <taxon>Pseudomonadota</taxon>
        <taxon>Betaproteobacteria</taxon>
        <taxon>Burkholderiales</taxon>
        <taxon>Sutterellaceae</taxon>
        <taxon>Sutterella</taxon>
    </lineage>
</organism>
<evidence type="ECO:0000313" key="9">
    <source>
        <dbReference type="EMBL" id="BBF23540.1"/>
    </source>
</evidence>
<evidence type="ECO:0000256" key="4">
    <source>
        <dbReference type="ARBA" id="ARBA00022748"/>
    </source>
</evidence>
<feature type="transmembrane region" description="Helical" evidence="7">
    <location>
        <begin position="209"/>
        <end position="228"/>
    </location>
</feature>
<feature type="transmembrane region" description="Helical" evidence="7">
    <location>
        <begin position="20"/>
        <end position="45"/>
    </location>
</feature>
<dbReference type="InterPro" id="IPR003834">
    <property type="entry name" value="Cyt_c_assmbl_TM_dom"/>
</dbReference>
<feature type="transmembrane region" description="Helical" evidence="7">
    <location>
        <begin position="57"/>
        <end position="83"/>
    </location>
</feature>
<keyword evidence="10" id="KW-1185">Reference proteome</keyword>
<dbReference type="AlphaFoldDB" id="A0A2Z6ICA9"/>
<feature type="domain" description="Cytochrome C biogenesis protein transmembrane" evidence="8">
    <location>
        <begin position="20"/>
        <end position="218"/>
    </location>
</feature>
<evidence type="ECO:0000256" key="6">
    <source>
        <dbReference type="ARBA" id="ARBA00023136"/>
    </source>
</evidence>
<dbReference type="Pfam" id="PF02683">
    <property type="entry name" value="DsbD_TM"/>
    <property type="match status" value="1"/>
</dbReference>
<dbReference type="PANTHER" id="PTHR31272">
    <property type="entry name" value="CYTOCHROME C-TYPE BIOGENESIS PROTEIN HI_1454-RELATED"/>
    <property type="match status" value="1"/>
</dbReference>
<comment type="similarity">
    <text evidence="2">Belongs to the DsbD family.</text>
</comment>
<evidence type="ECO:0000256" key="1">
    <source>
        <dbReference type="ARBA" id="ARBA00004141"/>
    </source>
</evidence>
<dbReference type="Proteomes" id="UP000271003">
    <property type="component" value="Chromosome"/>
</dbReference>
<sequence>MDALFLAAYELLAQATPVGAFVWGVASLLLSPCHLASVPLLTAYVSGGIGRTGSREAVVCSFLFGFGLWLAVGTAGLACAAAGRLLGDLPPAASLAAGLVMTAFGLETAGVLSLRLPTASLPEVRRGRAGAFVLGAMFGVVSGPCTFGFLAPILAAATAKPTLLEGTVLAAAFGLGHVLPLVAAGCLAERTARLLASSRFRQGSLFGRRLAGIAVALIGLGLACSSVLSF</sequence>
<evidence type="ECO:0000259" key="8">
    <source>
        <dbReference type="Pfam" id="PF02683"/>
    </source>
</evidence>
<comment type="subcellular location">
    <subcellularLocation>
        <location evidence="1">Membrane</location>
        <topology evidence="1">Multi-pass membrane protein</topology>
    </subcellularLocation>
</comment>
<dbReference type="GO" id="GO:0016020">
    <property type="term" value="C:membrane"/>
    <property type="evidence" value="ECO:0007669"/>
    <property type="project" value="UniProtKB-SubCell"/>
</dbReference>